<evidence type="ECO:0000256" key="1">
    <source>
        <dbReference type="ARBA" id="ARBA00023015"/>
    </source>
</evidence>
<evidence type="ECO:0000313" key="7">
    <source>
        <dbReference type="Proteomes" id="UP001304298"/>
    </source>
</evidence>
<feature type="domain" description="HTH iclR-type" evidence="4">
    <location>
        <begin position="6"/>
        <end position="65"/>
    </location>
</feature>
<keyword evidence="1" id="KW-0805">Transcription regulation</keyword>
<reference evidence="6 7" key="1">
    <citation type="submission" date="2023-12" db="EMBL/GenBank/DDBJ databases">
        <title>Amycolatopsis sp. V23-08.</title>
        <authorList>
            <person name="Somphong A."/>
        </authorList>
    </citation>
    <scope>NUCLEOTIDE SEQUENCE [LARGE SCALE GENOMIC DNA]</scope>
    <source>
        <strain evidence="6 7">V23-08</strain>
    </source>
</reference>
<keyword evidence="2" id="KW-0238">DNA-binding</keyword>
<dbReference type="SMART" id="SM00346">
    <property type="entry name" value="HTH_ICLR"/>
    <property type="match status" value="1"/>
</dbReference>
<dbReference type="PANTHER" id="PTHR30136">
    <property type="entry name" value="HELIX-TURN-HELIX TRANSCRIPTIONAL REGULATOR, ICLR FAMILY"/>
    <property type="match status" value="1"/>
</dbReference>
<keyword evidence="3" id="KW-0804">Transcription</keyword>
<sequence length="251" mass="26484">MSARETSSLIRGLRILESIAVAGKTNVEDLAARTGVPISTAYRYMRSLREHDYLTESGGLYSLGTRFALDPHRGGSGHLVQMADAVLRSLRQRTGQTAVLTVRVGSSALCLDRAVSPTPDYAPPRGTVLALDADASTTPLLAFAPASLVQDIADRQNRSAESIFGKLGLIRERGCDVTRGRPTPDTVVVGAPVFREGRCVCAVSVLGPGRALHGAALDRVVRMVRDAAGHLTGDLASADGAVAWIALENQG</sequence>
<evidence type="ECO:0000256" key="3">
    <source>
        <dbReference type="ARBA" id="ARBA00023163"/>
    </source>
</evidence>
<comment type="caution">
    <text evidence="6">The sequence shown here is derived from an EMBL/GenBank/DDBJ whole genome shotgun (WGS) entry which is preliminary data.</text>
</comment>
<dbReference type="Pfam" id="PF09339">
    <property type="entry name" value="HTH_IclR"/>
    <property type="match status" value="1"/>
</dbReference>
<dbReference type="Proteomes" id="UP001304298">
    <property type="component" value="Unassembled WGS sequence"/>
</dbReference>
<dbReference type="PANTHER" id="PTHR30136:SF24">
    <property type="entry name" value="HTH-TYPE TRANSCRIPTIONAL REPRESSOR ALLR"/>
    <property type="match status" value="1"/>
</dbReference>
<dbReference type="InterPro" id="IPR036390">
    <property type="entry name" value="WH_DNA-bd_sf"/>
</dbReference>
<gene>
    <name evidence="6" type="ORF">VA596_23980</name>
</gene>
<accession>A0ABU5RBL9</accession>
<proteinExistence type="predicted"/>
<dbReference type="PROSITE" id="PS51078">
    <property type="entry name" value="ICLR_ED"/>
    <property type="match status" value="1"/>
</dbReference>
<evidence type="ECO:0000259" key="4">
    <source>
        <dbReference type="PROSITE" id="PS51077"/>
    </source>
</evidence>
<dbReference type="EMBL" id="JAYFSI010000005">
    <property type="protein sequence ID" value="MEA5362616.1"/>
    <property type="molecule type" value="Genomic_DNA"/>
</dbReference>
<dbReference type="SUPFAM" id="SSF55781">
    <property type="entry name" value="GAF domain-like"/>
    <property type="match status" value="1"/>
</dbReference>
<evidence type="ECO:0000259" key="5">
    <source>
        <dbReference type="PROSITE" id="PS51078"/>
    </source>
</evidence>
<keyword evidence="7" id="KW-1185">Reference proteome</keyword>
<dbReference type="Gene3D" id="3.30.450.40">
    <property type="match status" value="1"/>
</dbReference>
<dbReference type="RefSeq" id="WP_323330207.1">
    <property type="nucleotide sequence ID" value="NZ_JAYFSI010000005.1"/>
</dbReference>
<dbReference type="InterPro" id="IPR036388">
    <property type="entry name" value="WH-like_DNA-bd_sf"/>
</dbReference>
<dbReference type="InterPro" id="IPR005471">
    <property type="entry name" value="Tscrpt_reg_IclR_N"/>
</dbReference>
<dbReference type="SUPFAM" id="SSF46785">
    <property type="entry name" value="Winged helix' DNA-binding domain"/>
    <property type="match status" value="1"/>
</dbReference>
<dbReference type="Pfam" id="PF01614">
    <property type="entry name" value="IclR_C"/>
    <property type="match status" value="1"/>
</dbReference>
<dbReference type="InterPro" id="IPR050707">
    <property type="entry name" value="HTH_MetabolicPath_Reg"/>
</dbReference>
<protein>
    <submittedName>
        <fullName evidence="6">Helix-turn-helix domain-containing protein</fullName>
    </submittedName>
</protein>
<dbReference type="PROSITE" id="PS51077">
    <property type="entry name" value="HTH_ICLR"/>
    <property type="match status" value="1"/>
</dbReference>
<dbReference type="InterPro" id="IPR014757">
    <property type="entry name" value="Tscrpt_reg_IclR_C"/>
</dbReference>
<dbReference type="Gene3D" id="1.10.10.10">
    <property type="entry name" value="Winged helix-like DNA-binding domain superfamily/Winged helix DNA-binding domain"/>
    <property type="match status" value="1"/>
</dbReference>
<name>A0ABU5RBL9_9PSEU</name>
<organism evidence="6 7">
    <name type="scientific">Amycolatopsis heterodermiae</name>
    <dbReference type="NCBI Taxonomy" id="3110235"/>
    <lineage>
        <taxon>Bacteria</taxon>
        <taxon>Bacillati</taxon>
        <taxon>Actinomycetota</taxon>
        <taxon>Actinomycetes</taxon>
        <taxon>Pseudonocardiales</taxon>
        <taxon>Pseudonocardiaceae</taxon>
        <taxon>Amycolatopsis</taxon>
    </lineage>
</organism>
<evidence type="ECO:0000313" key="6">
    <source>
        <dbReference type="EMBL" id="MEA5362616.1"/>
    </source>
</evidence>
<feature type="domain" description="IclR-ED" evidence="5">
    <location>
        <begin position="59"/>
        <end position="237"/>
    </location>
</feature>
<evidence type="ECO:0000256" key="2">
    <source>
        <dbReference type="ARBA" id="ARBA00023125"/>
    </source>
</evidence>
<dbReference type="InterPro" id="IPR029016">
    <property type="entry name" value="GAF-like_dom_sf"/>
</dbReference>